<dbReference type="PANTHER" id="PTHR43335:SF8">
    <property type="entry name" value="ABC TRANSPORTER, ATP-BINDING PROTEIN"/>
    <property type="match status" value="1"/>
</dbReference>
<sequence length="312" mass="34574">MYKKMTEKEKGLAVETVCLTKMYKDKAAVKQLNMSVREGEIYGFIGKNGAGKSTTMKMLCGLAGPTSGEIRLFGKPVSDPVIRRRMGVLIETPGLYPHMTARQNAVLKARCMGLADERSVDEALTLSGLSDVGTKKVKCFSMGMKQRLGVALALLGNPDLLILDEPINGLDPEGIRELRRLVLRLHETGKTILISSHILGELSKISTTYGIIKDGEMIEQIARQALEEKCLDYFQIQVDDVSRALVLIQEAFPKVRTEVSDSRMVRVYGLEEGAGLIQLLVEKQIQVYASGFHRMDLEDYFLSRMEGGKADV</sequence>
<dbReference type="AlphaFoldDB" id="A0A3R8KZG8"/>
<dbReference type="GO" id="GO:0005524">
    <property type="term" value="F:ATP binding"/>
    <property type="evidence" value="ECO:0007669"/>
    <property type="project" value="UniProtKB-KW"/>
</dbReference>
<evidence type="ECO:0000259" key="5">
    <source>
        <dbReference type="PROSITE" id="PS50893"/>
    </source>
</evidence>
<gene>
    <name evidence="6" type="ORF">EBB54_18635</name>
</gene>
<feature type="domain" description="ABC transporter" evidence="5">
    <location>
        <begin position="14"/>
        <end position="239"/>
    </location>
</feature>
<organism evidence="6 7">
    <name type="scientific">Schaedlerella arabinosiphila</name>
    <dbReference type="NCBI Taxonomy" id="2044587"/>
    <lineage>
        <taxon>Bacteria</taxon>
        <taxon>Bacillati</taxon>
        <taxon>Bacillota</taxon>
        <taxon>Clostridia</taxon>
        <taxon>Lachnospirales</taxon>
        <taxon>Lachnospiraceae</taxon>
        <taxon>Schaedlerella</taxon>
    </lineage>
</organism>
<name>A0A3R8KZG8_9FIRM</name>
<keyword evidence="4 6" id="KW-0067">ATP-binding</keyword>
<dbReference type="SMART" id="SM00382">
    <property type="entry name" value="AAA"/>
    <property type="match status" value="1"/>
</dbReference>
<dbReference type="Proteomes" id="UP000274920">
    <property type="component" value="Unassembled WGS sequence"/>
</dbReference>
<evidence type="ECO:0000256" key="1">
    <source>
        <dbReference type="ARBA" id="ARBA00005417"/>
    </source>
</evidence>
<protein>
    <submittedName>
        <fullName evidence="6">ATP-binding cassette domain-containing protein</fullName>
    </submittedName>
</protein>
<dbReference type="PANTHER" id="PTHR43335">
    <property type="entry name" value="ABC TRANSPORTER, ATP-BINDING PROTEIN"/>
    <property type="match status" value="1"/>
</dbReference>
<dbReference type="InterPro" id="IPR027417">
    <property type="entry name" value="P-loop_NTPase"/>
</dbReference>
<reference evidence="6" key="1">
    <citation type="submission" date="2018-10" db="EMBL/GenBank/DDBJ databases">
        <title>Schaedlerella arabinophila gen. nov. sp. nov., isolated from the mouse intestinal tract and comparative analysis with the genome of the closely related altered Schaedler flora strain ASF502.</title>
        <authorList>
            <person name="Miyake S."/>
            <person name="Soh M."/>
            <person name="Seedorf H."/>
        </authorList>
    </citation>
    <scope>NUCLEOTIDE SEQUENCE [LARGE SCALE GENOMIC DNA]</scope>
    <source>
        <strain evidence="6">DSM 106076</strain>
    </source>
</reference>
<evidence type="ECO:0000256" key="2">
    <source>
        <dbReference type="ARBA" id="ARBA00022448"/>
    </source>
</evidence>
<dbReference type="EMBL" id="RHJS01000002">
    <property type="protein sequence ID" value="RRK33134.1"/>
    <property type="molecule type" value="Genomic_DNA"/>
</dbReference>
<dbReference type="InterPro" id="IPR003593">
    <property type="entry name" value="AAA+_ATPase"/>
</dbReference>
<dbReference type="Gene3D" id="3.40.50.300">
    <property type="entry name" value="P-loop containing nucleotide triphosphate hydrolases"/>
    <property type="match status" value="1"/>
</dbReference>
<dbReference type="Pfam" id="PF00005">
    <property type="entry name" value="ABC_tran"/>
    <property type="match status" value="1"/>
</dbReference>
<evidence type="ECO:0000256" key="3">
    <source>
        <dbReference type="ARBA" id="ARBA00022741"/>
    </source>
</evidence>
<keyword evidence="3" id="KW-0547">Nucleotide-binding</keyword>
<dbReference type="GO" id="GO:0016887">
    <property type="term" value="F:ATP hydrolysis activity"/>
    <property type="evidence" value="ECO:0007669"/>
    <property type="project" value="InterPro"/>
</dbReference>
<evidence type="ECO:0000256" key="4">
    <source>
        <dbReference type="ARBA" id="ARBA00022840"/>
    </source>
</evidence>
<dbReference type="InterPro" id="IPR003439">
    <property type="entry name" value="ABC_transporter-like_ATP-bd"/>
</dbReference>
<dbReference type="PROSITE" id="PS50893">
    <property type="entry name" value="ABC_TRANSPORTER_2"/>
    <property type="match status" value="1"/>
</dbReference>
<keyword evidence="2" id="KW-0813">Transport</keyword>
<accession>A0A3R8KZG8</accession>
<keyword evidence="7" id="KW-1185">Reference proteome</keyword>
<comment type="caution">
    <text evidence="6">The sequence shown here is derived from an EMBL/GenBank/DDBJ whole genome shotgun (WGS) entry which is preliminary data.</text>
</comment>
<evidence type="ECO:0000313" key="6">
    <source>
        <dbReference type="EMBL" id="RRK33134.1"/>
    </source>
</evidence>
<evidence type="ECO:0000313" key="7">
    <source>
        <dbReference type="Proteomes" id="UP000274920"/>
    </source>
</evidence>
<comment type="similarity">
    <text evidence="1">Belongs to the ABC transporter superfamily.</text>
</comment>
<dbReference type="SUPFAM" id="SSF52540">
    <property type="entry name" value="P-loop containing nucleoside triphosphate hydrolases"/>
    <property type="match status" value="1"/>
</dbReference>
<proteinExistence type="inferred from homology"/>
<dbReference type="RefSeq" id="WP_125128474.1">
    <property type="nucleotide sequence ID" value="NZ_RHJS01000002.1"/>
</dbReference>